<evidence type="ECO:0000256" key="6">
    <source>
        <dbReference type="ARBA" id="ARBA00022989"/>
    </source>
</evidence>
<keyword evidence="9 10" id="KW-0807">Transducer</keyword>
<sequence>MYVLAKDKPFFVTLNVLNMFFWYPINHEKTHEKWFYICSLLLRTISLLSALGTLVHLVLAIKDNTNIELSEDIGDLTGFIGCMLVCPNILFTNAKWSELFNKLLDFKQFGKPPNYDKIVKRGNLISLISMMYATQGMLWYCFVTYIQAPECRRMNTEKNLREHCGMVNPTWLPFKQVQGATFYACYLFQLIGIFVYLPPSFATCMIPWEAVEIIVARLNHLKGLFKDVFNPQNRKLYKKRLRYCISYHQDIIKISEELNVLVKATMGKVFITAAVVIGSLGRQVLQESTPKAVSFIMGYIIGMFFLCHAGQRLIDESLNLTEYVYDSRWYEIDPEIKRDVVFVLARCQKPIHLTTPASMGSLGYFLFSIMIKTSYSYLTLLNQMVS</sequence>
<evidence type="ECO:0000256" key="2">
    <source>
        <dbReference type="ARBA" id="ARBA00022475"/>
    </source>
</evidence>
<keyword evidence="4 10" id="KW-0812">Transmembrane</keyword>
<comment type="subcellular location">
    <subcellularLocation>
        <location evidence="1 10">Cell membrane</location>
        <topology evidence="1 10">Multi-pass membrane protein</topology>
    </subcellularLocation>
</comment>
<keyword evidence="2" id="KW-1003">Cell membrane</keyword>
<feature type="transmembrane region" description="Helical" evidence="10">
    <location>
        <begin position="362"/>
        <end position="381"/>
    </location>
</feature>
<organism evidence="11">
    <name type="scientific">Eucryptorrhynchus scrobiculatus</name>
    <name type="common">Snout weevil</name>
    <name type="synonym">Eucryptorrhynchus chinensis</name>
    <dbReference type="NCBI Taxonomy" id="1552824"/>
    <lineage>
        <taxon>Eukaryota</taxon>
        <taxon>Metazoa</taxon>
        <taxon>Ecdysozoa</taxon>
        <taxon>Arthropoda</taxon>
        <taxon>Hexapoda</taxon>
        <taxon>Insecta</taxon>
        <taxon>Pterygota</taxon>
        <taxon>Neoptera</taxon>
        <taxon>Endopterygota</taxon>
        <taxon>Coleoptera</taxon>
        <taxon>Polyphaga</taxon>
        <taxon>Cucujiformia</taxon>
        <taxon>Curculionidae</taxon>
        <taxon>Cryptorhynchinae</taxon>
        <taxon>Eucryptorrhynchus</taxon>
    </lineage>
</organism>
<keyword evidence="7 10" id="KW-0472">Membrane</keyword>
<keyword evidence="6 10" id="KW-1133">Transmembrane helix</keyword>
<dbReference type="GO" id="GO:0005549">
    <property type="term" value="F:odorant binding"/>
    <property type="evidence" value="ECO:0007669"/>
    <property type="project" value="InterPro"/>
</dbReference>
<dbReference type="EMBL" id="MW419365">
    <property type="protein sequence ID" value="QXE93226.1"/>
    <property type="molecule type" value="mRNA"/>
</dbReference>
<feature type="transmembrane region" description="Helical" evidence="10">
    <location>
        <begin position="292"/>
        <end position="311"/>
    </location>
</feature>
<comment type="caution">
    <text evidence="10">Lacks conserved residue(s) required for the propagation of feature annotation.</text>
</comment>
<evidence type="ECO:0000256" key="10">
    <source>
        <dbReference type="RuleBase" id="RU351113"/>
    </source>
</evidence>
<dbReference type="GO" id="GO:0004984">
    <property type="term" value="F:olfactory receptor activity"/>
    <property type="evidence" value="ECO:0007669"/>
    <property type="project" value="InterPro"/>
</dbReference>
<feature type="transmembrane region" description="Helical" evidence="10">
    <location>
        <begin position="73"/>
        <end position="91"/>
    </location>
</feature>
<keyword evidence="5 10" id="KW-0552">Olfaction</keyword>
<protein>
    <recommendedName>
        <fullName evidence="10">Odorant receptor</fullName>
    </recommendedName>
</protein>
<dbReference type="GO" id="GO:0005886">
    <property type="term" value="C:plasma membrane"/>
    <property type="evidence" value="ECO:0007669"/>
    <property type="project" value="UniProtKB-SubCell"/>
</dbReference>
<evidence type="ECO:0000256" key="3">
    <source>
        <dbReference type="ARBA" id="ARBA00022606"/>
    </source>
</evidence>
<dbReference type="InterPro" id="IPR004117">
    <property type="entry name" value="7tm6_olfct_rcpt"/>
</dbReference>
<dbReference type="GO" id="GO:0007165">
    <property type="term" value="P:signal transduction"/>
    <property type="evidence" value="ECO:0007669"/>
    <property type="project" value="UniProtKB-KW"/>
</dbReference>
<keyword evidence="8 10" id="KW-0675">Receptor</keyword>
<dbReference type="AlphaFoldDB" id="A0A8F4RQ59"/>
<name>A0A8F4RQ59_EUCSC</name>
<dbReference type="Pfam" id="PF02949">
    <property type="entry name" value="7tm_6"/>
    <property type="match status" value="1"/>
</dbReference>
<feature type="transmembrane region" description="Helical" evidence="10">
    <location>
        <begin position="34"/>
        <end position="61"/>
    </location>
</feature>
<feature type="transmembrane region" description="Helical" evidence="10">
    <location>
        <begin position="180"/>
        <end position="197"/>
    </location>
</feature>
<proteinExistence type="evidence at transcript level"/>
<evidence type="ECO:0000256" key="4">
    <source>
        <dbReference type="ARBA" id="ARBA00022692"/>
    </source>
</evidence>
<feature type="transmembrane region" description="Helical" evidence="10">
    <location>
        <begin position="124"/>
        <end position="146"/>
    </location>
</feature>
<reference evidence="11" key="1">
    <citation type="submission" date="2020-12" db="EMBL/GenBank/DDBJ databases">
        <authorList>
            <person name="Wen X."/>
        </authorList>
    </citation>
    <scope>NUCLEOTIDE SEQUENCE</scope>
</reference>
<evidence type="ECO:0000256" key="5">
    <source>
        <dbReference type="ARBA" id="ARBA00022725"/>
    </source>
</evidence>
<evidence type="ECO:0000256" key="8">
    <source>
        <dbReference type="ARBA" id="ARBA00023170"/>
    </source>
</evidence>
<evidence type="ECO:0000256" key="7">
    <source>
        <dbReference type="ARBA" id="ARBA00023136"/>
    </source>
</evidence>
<evidence type="ECO:0000256" key="9">
    <source>
        <dbReference type="ARBA" id="ARBA00023224"/>
    </source>
</evidence>
<dbReference type="PANTHER" id="PTHR21137">
    <property type="entry name" value="ODORANT RECEPTOR"/>
    <property type="match status" value="1"/>
</dbReference>
<comment type="similarity">
    <text evidence="10">Belongs to the insect chemoreceptor superfamily. Heteromeric odorant receptor channel (TC 1.A.69) family.</text>
</comment>
<dbReference type="PANTHER" id="PTHR21137:SF35">
    <property type="entry name" value="ODORANT RECEPTOR 19A-RELATED"/>
    <property type="match status" value="1"/>
</dbReference>
<evidence type="ECO:0000256" key="1">
    <source>
        <dbReference type="ARBA" id="ARBA00004651"/>
    </source>
</evidence>
<accession>A0A8F4RQ59</accession>
<evidence type="ECO:0000313" key="11">
    <source>
        <dbReference type="EMBL" id="QXE93226.1"/>
    </source>
</evidence>
<keyword evidence="3 10" id="KW-0716">Sensory transduction</keyword>